<feature type="region of interest" description="Disordered" evidence="1">
    <location>
        <begin position="70"/>
        <end position="103"/>
    </location>
</feature>
<dbReference type="Proteomes" id="UP001472677">
    <property type="component" value="Unassembled WGS sequence"/>
</dbReference>
<keyword evidence="2" id="KW-0812">Transmembrane</keyword>
<keyword evidence="2" id="KW-0472">Membrane</keyword>
<sequence length="103" mass="11612">MALDRFGRQVKRQHGVCVKMTAVAILGLCFIFVWSMFSSPSTSGTVQRESFDDIAELVALGEWVLKKKDEKKVNGSLPSPAHEHKSGKSNEKHVSNRRKDKKR</sequence>
<feature type="transmembrane region" description="Helical" evidence="2">
    <location>
        <begin position="16"/>
        <end position="37"/>
    </location>
</feature>
<reference evidence="3 4" key="1">
    <citation type="journal article" date="2024" name="G3 (Bethesda)">
        <title>Genome assembly of Hibiscus sabdariffa L. provides insights into metabolisms of medicinal natural products.</title>
        <authorList>
            <person name="Kim T."/>
        </authorList>
    </citation>
    <scope>NUCLEOTIDE SEQUENCE [LARGE SCALE GENOMIC DNA]</scope>
    <source>
        <strain evidence="3">TK-2024</strain>
        <tissue evidence="3">Old leaves</tissue>
    </source>
</reference>
<organism evidence="3 4">
    <name type="scientific">Hibiscus sabdariffa</name>
    <name type="common">roselle</name>
    <dbReference type="NCBI Taxonomy" id="183260"/>
    <lineage>
        <taxon>Eukaryota</taxon>
        <taxon>Viridiplantae</taxon>
        <taxon>Streptophyta</taxon>
        <taxon>Embryophyta</taxon>
        <taxon>Tracheophyta</taxon>
        <taxon>Spermatophyta</taxon>
        <taxon>Magnoliopsida</taxon>
        <taxon>eudicotyledons</taxon>
        <taxon>Gunneridae</taxon>
        <taxon>Pentapetalae</taxon>
        <taxon>rosids</taxon>
        <taxon>malvids</taxon>
        <taxon>Malvales</taxon>
        <taxon>Malvaceae</taxon>
        <taxon>Malvoideae</taxon>
        <taxon>Hibiscus</taxon>
    </lineage>
</organism>
<dbReference type="EMBL" id="JBBPBM010000017">
    <property type="protein sequence ID" value="KAK8556400.1"/>
    <property type="molecule type" value="Genomic_DNA"/>
</dbReference>
<comment type="caution">
    <text evidence="3">The sequence shown here is derived from an EMBL/GenBank/DDBJ whole genome shotgun (WGS) entry which is preliminary data.</text>
</comment>
<evidence type="ECO:0000313" key="3">
    <source>
        <dbReference type="EMBL" id="KAK8556400.1"/>
    </source>
</evidence>
<gene>
    <name evidence="3" type="ORF">V6N12_002804</name>
</gene>
<feature type="compositionally biased region" description="Basic and acidic residues" evidence="1">
    <location>
        <begin position="81"/>
        <end position="94"/>
    </location>
</feature>
<evidence type="ECO:0000256" key="1">
    <source>
        <dbReference type="SAM" id="MobiDB-lite"/>
    </source>
</evidence>
<evidence type="ECO:0000313" key="4">
    <source>
        <dbReference type="Proteomes" id="UP001472677"/>
    </source>
</evidence>
<accession>A0ABR2EA25</accession>
<protein>
    <submittedName>
        <fullName evidence="3">Uncharacterized protein</fullName>
    </submittedName>
</protein>
<evidence type="ECO:0000256" key="2">
    <source>
        <dbReference type="SAM" id="Phobius"/>
    </source>
</evidence>
<proteinExistence type="predicted"/>
<name>A0ABR2EA25_9ROSI</name>
<keyword evidence="2" id="KW-1133">Transmembrane helix</keyword>
<keyword evidence="4" id="KW-1185">Reference proteome</keyword>